<name>A0A0H5SEI7_HERHM</name>
<dbReference type="PANTHER" id="PTHR35868">
    <property type="entry name" value="DUF2804 DOMAIN-CONTAINING PROTEIN-RELATED"/>
    <property type="match status" value="1"/>
</dbReference>
<dbReference type="OrthoDB" id="9762066at2"/>
<dbReference type="AlphaFoldDB" id="A0A0H5SEI7"/>
<gene>
    <name evidence="1" type="ORF">HHT355_0640</name>
</gene>
<dbReference type="Proteomes" id="UP000236497">
    <property type="component" value="Unassembled WGS sequence"/>
</dbReference>
<dbReference type="RefSeq" id="WP_103201994.1">
    <property type="nucleotide sequence ID" value="NZ_CVTD020000008.1"/>
</dbReference>
<proteinExistence type="predicted"/>
<keyword evidence="2" id="KW-1185">Reference proteome</keyword>
<dbReference type="Pfam" id="PF10974">
    <property type="entry name" value="DUF2804"/>
    <property type="match status" value="1"/>
</dbReference>
<sequence>MQLEITRPSMLLDNKGKLVQKGYAKRPLLRYTKKFVKKKHRLKEWDYYLVYNKNYALNLTVAKSLNLVFICVSIVDIKEKKIINKNTIRISPKKFKLPKDSARGSIIYKDKFIRLCVKIENSVRILILKKYNLKKETDLDISLILFNEPNDSMVIAAPFDESSNNFIYNRKIFGMRASGYVKYRNVNYGFSPANSFAVINWVRGVLPYKTTWYWSSAAGKIHGKIFAFNLGCGLSDSSYATENMIIFDGTSSKLENVSFHIPKDKKNGYDYLKPWIITSSDSRIDMVFIPIIDRSLQFPLFPFPFSLNRHQVFGKFTGRAILDDGTVIYLKEILGFAQRTQNRW</sequence>
<organism evidence="1 2">
    <name type="scientific">Herbinix hemicellulosilytica</name>
    <dbReference type="NCBI Taxonomy" id="1564487"/>
    <lineage>
        <taxon>Bacteria</taxon>
        <taxon>Bacillati</taxon>
        <taxon>Bacillota</taxon>
        <taxon>Clostridia</taxon>
        <taxon>Lachnospirales</taxon>
        <taxon>Lachnospiraceae</taxon>
        <taxon>Herbinix</taxon>
    </lineage>
</organism>
<evidence type="ECO:0008006" key="3">
    <source>
        <dbReference type="Google" id="ProtNLM"/>
    </source>
</evidence>
<accession>A0A0H5SEI7</accession>
<evidence type="ECO:0000313" key="1">
    <source>
        <dbReference type="EMBL" id="CRZ33844.1"/>
    </source>
</evidence>
<evidence type="ECO:0000313" key="2">
    <source>
        <dbReference type="Proteomes" id="UP000236497"/>
    </source>
</evidence>
<dbReference type="PANTHER" id="PTHR35868:SF3">
    <property type="entry name" value="DUF2804 DOMAIN-CONTAINING PROTEIN"/>
    <property type="match status" value="1"/>
</dbReference>
<dbReference type="InterPro" id="IPR021243">
    <property type="entry name" value="DUF2804"/>
</dbReference>
<protein>
    <recommendedName>
        <fullName evidence="3">DUF2804 domain-containing protein</fullName>
    </recommendedName>
</protein>
<dbReference type="EMBL" id="CVTD020000008">
    <property type="protein sequence ID" value="CRZ33844.1"/>
    <property type="molecule type" value="Genomic_DNA"/>
</dbReference>
<reference evidence="1 2" key="1">
    <citation type="submission" date="2015-06" db="EMBL/GenBank/DDBJ databases">
        <authorList>
            <person name="Wibberg Daniel"/>
        </authorList>
    </citation>
    <scope>NUCLEOTIDE SEQUENCE [LARGE SCALE GENOMIC DNA]</scope>
    <source>
        <strain evidence="1 2">T3/55T</strain>
    </source>
</reference>